<evidence type="ECO:0000256" key="3">
    <source>
        <dbReference type="ARBA" id="ARBA00023125"/>
    </source>
</evidence>
<name>A0A975ER74_9RHOB</name>
<dbReference type="InterPro" id="IPR036390">
    <property type="entry name" value="WH_DNA-bd_sf"/>
</dbReference>
<dbReference type="PROSITE" id="PS50931">
    <property type="entry name" value="HTH_LYSR"/>
    <property type="match status" value="1"/>
</dbReference>
<keyword evidence="2" id="KW-0805">Transcription regulation</keyword>
<organism evidence="6 7">
    <name type="scientific">Cognatishimia activa</name>
    <dbReference type="NCBI Taxonomy" id="1715691"/>
    <lineage>
        <taxon>Bacteria</taxon>
        <taxon>Pseudomonadati</taxon>
        <taxon>Pseudomonadota</taxon>
        <taxon>Alphaproteobacteria</taxon>
        <taxon>Rhodobacterales</taxon>
        <taxon>Paracoccaceae</taxon>
        <taxon>Cognatishimia</taxon>
    </lineage>
</organism>
<dbReference type="PANTHER" id="PTHR30126">
    <property type="entry name" value="HTH-TYPE TRANSCRIPTIONAL REGULATOR"/>
    <property type="match status" value="1"/>
</dbReference>
<dbReference type="InterPro" id="IPR036388">
    <property type="entry name" value="WH-like_DNA-bd_sf"/>
</dbReference>
<keyword evidence="3" id="KW-0238">DNA-binding</keyword>
<dbReference type="SUPFAM" id="SSF46785">
    <property type="entry name" value="Winged helix' DNA-binding domain"/>
    <property type="match status" value="1"/>
</dbReference>
<evidence type="ECO:0000259" key="5">
    <source>
        <dbReference type="PROSITE" id="PS50931"/>
    </source>
</evidence>
<feature type="domain" description="HTH lysR-type" evidence="5">
    <location>
        <begin position="8"/>
        <end position="65"/>
    </location>
</feature>
<dbReference type="EMBL" id="CP060010">
    <property type="protein sequence ID" value="QTN36826.1"/>
    <property type="molecule type" value="Genomic_DNA"/>
</dbReference>
<gene>
    <name evidence="6" type="ORF">HZ995_04735</name>
</gene>
<dbReference type="InterPro" id="IPR005119">
    <property type="entry name" value="LysR_subst-bd"/>
</dbReference>
<dbReference type="Gene3D" id="1.10.10.10">
    <property type="entry name" value="Winged helix-like DNA-binding domain superfamily/Winged helix DNA-binding domain"/>
    <property type="match status" value="1"/>
</dbReference>
<dbReference type="GO" id="GO:0003700">
    <property type="term" value="F:DNA-binding transcription factor activity"/>
    <property type="evidence" value="ECO:0007669"/>
    <property type="project" value="InterPro"/>
</dbReference>
<dbReference type="Proteomes" id="UP000665026">
    <property type="component" value="Chromosome"/>
</dbReference>
<dbReference type="RefSeq" id="WP_209357522.1">
    <property type="nucleotide sequence ID" value="NZ_CP060010.1"/>
</dbReference>
<comment type="similarity">
    <text evidence="1">Belongs to the LysR transcriptional regulatory family.</text>
</comment>
<keyword evidence="4" id="KW-0804">Transcription</keyword>
<protein>
    <submittedName>
        <fullName evidence="6">LysR family transcriptional regulator</fullName>
    </submittedName>
</protein>
<sequence length="322" mass="35783">MPAHRKDLSLKWLELFQICARKGSLQDTAAETGLSISTVSHHLKSLEDHLGTALFEHSRRPMVLTPKGQVFLRNIDDALLAIRKAQAEASSGNLTEARYLRIGSIEDFDSDITPALAVHMARLMPECDFLYHTASSRDVLAKLRDRKLDMGITVSPPERLRDLEEKPLLRDPFAVVLPAKGAPNVDEIFAGAGDLPFLQFTSDLIIAQQIEAQLARLGISIPRKFACDSNQTLMAMVAAGAGWTITTPLLFARARRFQPDLVLHPFPGKSFGRRLSLVWTPDCARSVLRQIDTFLRARIETDLIASMHAQAPWLKGQFGLID</sequence>
<dbReference type="Pfam" id="PF03466">
    <property type="entry name" value="LysR_substrate"/>
    <property type="match status" value="1"/>
</dbReference>
<dbReference type="SUPFAM" id="SSF53850">
    <property type="entry name" value="Periplasmic binding protein-like II"/>
    <property type="match status" value="1"/>
</dbReference>
<dbReference type="AlphaFoldDB" id="A0A975ER74"/>
<evidence type="ECO:0000256" key="4">
    <source>
        <dbReference type="ARBA" id="ARBA00023163"/>
    </source>
</evidence>
<accession>A0A975ER74</accession>
<evidence type="ECO:0000256" key="2">
    <source>
        <dbReference type="ARBA" id="ARBA00023015"/>
    </source>
</evidence>
<dbReference type="CDD" id="cd05466">
    <property type="entry name" value="PBP2_LTTR_substrate"/>
    <property type="match status" value="1"/>
</dbReference>
<evidence type="ECO:0000313" key="6">
    <source>
        <dbReference type="EMBL" id="QTN36826.1"/>
    </source>
</evidence>
<evidence type="ECO:0000313" key="7">
    <source>
        <dbReference type="Proteomes" id="UP000665026"/>
    </source>
</evidence>
<proteinExistence type="inferred from homology"/>
<dbReference type="GO" id="GO:0000976">
    <property type="term" value="F:transcription cis-regulatory region binding"/>
    <property type="evidence" value="ECO:0007669"/>
    <property type="project" value="TreeGrafter"/>
</dbReference>
<dbReference type="PANTHER" id="PTHR30126:SF39">
    <property type="entry name" value="HTH-TYPE TRANSCRIPTIONAL REGULATOR CYSL"/>
    <property type="match status" value="1"/>
</dbReference>
<evidence type="ECO:0000256" key="1">
    <source>
        <dbReference type="ARBA" id="ARBA00009437"/>
    </source>
</evidence>
<dbReference type="KEGG" id="cact:HZ995_04735"/>
<reference evidence="6" key="1">
    <citation type="submission" date="2020-07" db="EMBL/GenBank/DDBJ databases">
        <title>Genome sequences of bacteria associated with the marine, planktonic diatom Thalassiosira profunda strain ECT2AJA-044.</title>
        <authorList>
            <person name="Gargas C.B."/>
            <person name="Roberts W.R."/>
            <person name="Alverson A.J."/>
        </authorList>
    </citation>
    <scope>NUCLEOTIDE SEQUENCE</scope>
    <source>
        <strain evidence="6">ECT2AJA-044</strain>
    </source>
</reference>
<dbReference type="InterPro" id="IPR000847">
    <property type="entry name" value="LysR_HTH_N"/>
</dbReference>
<dbReference type="Gene3D" id="3.40.190.10">
    <property type="entry name" value="Periplasmic binding protein-like II"/>
    <property type="match status" value="2"/>
</dbReference>
<dbReference type="Pfam" id="PF00126">
    <property type="entry name" value="HTH_1"/>
    <property type="match status" value="1"/>
</dbReference>